<keyword evidence="1" id="KW-0732">Signal</keyword>
<comment type="caution">
    <text evidence="2">The sequence shown here is derived from an EMBL/GenBank/DDBJ whole genome shotgun (WGS) entry which is preliminary data.</text>
</comment>
<dbReference type="EMBL" id="QFFJ01000001">
    <property type="protein sequence ID" value="RBL91766.1"/>
    <property type="molecule type" value="Genomic_DNA"/>
</dbReference>
<dbReference type="OrthoDB" id="9808753at2"/>
<dbReference type="AlphaFoldDB" id="A0A365XZF3"/>
<evidence type="ECO:0000256" key="1">
    <source>
        <dbReference type="SAM" id="SignalP"/>
    </source>
</evidence>
<reference evidence="2 3" key="1">
    <citation type="submission" date="2018-05" db="EMBL/GenBank/DDBJ databases">
        <title>Chitinophaga sp. K3CV102501T nov., isolated from isolated from a monsoon evergreen broad-leaved forest soil.</title>
        <authorList>
            <person name="Lv Y."/>
        </authorList>
    </citation>
    <scope>NUCLEOTIDE SEQUENCE [LARGE SCALE GENOMIC DNA]</scope>
    <source>
        <strain evidence="2 3">GDMCC 1.1325</strain>
    </source>
</reference>
<name>A0A365XZF3_9BACT</name>
<feature type="chain" id="PRO_5016868054" description="BZIP transcription factor" evidence="1">
    <location>
        <begin position="19"/>
        <end position="240"/>
    </location>
</feature>
<organism evidence="2 3">
    <name type="scientific">Chitinophaga flava</name>
    <dbReference type="NCBI Taxonomy" id="2259036"/>
    <lineage>
        <taxon>Bacteria</taxon>
        <taxon>Pseudomonadati</taxon>
        <taxon>Bacteroidota</taxon>
        <taxon>Chitinophagia</taxon>
        <taxon>Chitinophagales</taxon>
        <taxon>Chitinophagaceae</taxon>
        <taxon>Chitinophaga</taxon>
    </lineage>
</organism>
<evidence type="ECO:0008006" key="4">
    <source>
        <dbReference type="Google" id="ProtNLM"/>
    </source>
</evidence>
<evidence type="ECO:0000313" key="3">
    <source>
        <dbReference type="Proteomes" id="UP000253410"/>
    </source>
</evidence>
<dbReference type="Proteomes" id="UP000253410">
    <property type="component" value="Unassembled WGS sequence"/>
</dbReference>
<evidence type="ECO:0000313" key="2">
    <source>
        <dbReference type="EMBL" id="RBL91766.1"/>
    </source>
</evidence>
<proteinExistence type="predicted"/>
<gene>
    <name evidence="2" type="ORF">DF182_03940</name>
</gene>
<feature type="signal peptide" evidence="1">
    <location>
        <begin position="1"/>
        <end position="18"/>
    </location>
</feature>
<dbReference type="RefSeq" id="WP_113614366.1">
    <property type="nucleotide sequence ID" value="NZ_QFFJ01000001.1"/>
</dbReference>
<keyword evidence="3" id="KW-1185">Reference proteome</keyword>
<protein>
    <recommendedName>
        <fullName evidence="4">BZIP transcription factor</fullName>
    </recommendedName>
</protein>
<sequence length="240" mass="26078">MKKVFLALLTMAAIQSYAQTNTFPADGYVGIGTTTPNRKLDVVGTGSFTIKAVSTPDPNLALYNNNGHFILIGSSFGGGNYSQMMHPGDQGIVYSGGLDNKGSFVITPWADNYDGLRIDQQGNVSIGTDRTGGAKLAVNGTMLAQKVVVKNISNWPDYVFGDQYHLPSLQSLEKFILENKHLPNIPAATVVEKEGIDLGEMNRKLLEKVEELTLYIIQQQKQMDKLGAKVAQLEANSIKP</sequence>
<accession>A0A365XZF3</accession>